<gene>
    <name evidence="1" type="primary">SRR5466725_7_2</name>
</gene>
<dbReference type="GeneID" id="80399366"/>
<dbReference type="RefSeq" id="YP_010770142.1">
    <property type="nucleotide sequence ID" value="NC_074176.1"/>
</dbReference>
<dbReference type="GO" id="GO:0019028">
    <property type="term" value="C:viral capsid"/>
    <property type="evidence" value="ECO:0007669"/>
    <property type="project" value="UniProtKB-KW"/>
</dbReference>
<sequence length="166" mass="17819">MAITINKGYQADGTPASLSTTVFHFPTTFAKREASNGESVLVNTGTPTDRLEVVRTAIKDIKNIYNGTGIIPGYQSPNQTGKQLLVQVNETWSKVDSEDASFRQDLPVQAHLVVKLPNEALISESDVRELIGRLIGILSESDGSSEPTITSRLVALLRGALTPAGL</sequence>
<evidence type="ECO:0000313" key="1">
    <source>
        <dbReference type="EMBL" id="DAD52417.1"/>
    </source>
</evidence>
<organism evidence="1 2">
    <name type="scientific">ssRNA phage SRR5466725_7</name>
    <dbReference type="NCBI Taxonomy" id="2786426"/>
    <lineage>
        <taxon>Viruses</taxon>
        <taxon>Riboviria</taxon>
        <taxon>Orthornavirae</taxon>
        <taxon>Lenarviricota</taxon>
        <taxon>Leviviricetes</taxon>
        <taxon>Timlovirales</taxon>
        <taxon>Blumeviridae</taxon>
        <taxon>Bonghivirus</taxon>
        <taxon>Bonghivirus borborenecus</taxon>
    </lineage>
</organism>
<dbReference type="EMBL" id="BK014097">
    <property type="protein sequence ID" value="DAD52417.1"/>
    <property type="molecule type" value="Genomic_RNA"/>
</dbReference>
<dbReference type="Proteomes" id="UP000682963">
    <property type="component" value="Segment"/>
</dbReference>
<keyword evidence="1" id="KW-0167">Capsid protein</keyword>
<keyword evidence="2" id="KW-1185">Reference proteome</keyword>
<reference evidence="1" key="1">
    <citation type="submission" date="2020-09" db="EMBL/GenBank/DDBJ databases">
        <title>Leviviricetes taxonomy.</title>
        <authorList>
            <person name="Stockdale S.R."/>
            <person name="Callanan J."/>
            <person name="Adriaenssens E.M."/>
            <person name="Kuhn J.H."/>
            <person name="Rumnieks J."/>
            <person name="Shkoporov A."/>
            <person name="Draper L.A."/>
            <person name="Ross P."/>
            <person name="Hill C."/>
        </authorList>
    </citation>
    <scope>NUCLEOTIDE SEQUENCE</scope>
</reference>
<evidence type="ECO:0000313" key="2">
    <source>
        <dbReference type="Proteomes" id="UP000682963"/>
    </source>
</evidence>
<accession>A0A8S5L420</accession>
<name>A0A8S5L420_9VIRU</name>
<protein>
    <submittedName>
        <fullName evidence="1">Coat protein</fullName>
    </submittedName>
</protein>
<proteinExistence type="predicted"/>
<keyword evidence="1" id="KW-0946">Virion</keyword>
<dbReference type="KEGG" id="vg:80399366"/>